<dbReference type="OrthoDB" id="556502at2"/>
<protein>
    <recommendedName>
        <fullName evidence="3">Restriction endonuclease type IV Mrr domain-containing protein</fullName>
    </recommendedName>
</protein>
<keyword evidence="2" id="KW-1185">Reference proteome</keyword>
<evidence type="ECO:0008006" key="3">
    <source>
        <dbReference type="Google" id="ProtNLM"/>
    </source>
</evidence>
<proteinExistence type="predicted"/>
<dbReference type="EMBL" id="RAHJ01000022">
    <property type="protein sequence ID" value="RJX65475.1"/>
    <property type="molecule type" value="Genomic_DNA"/>
</dbReference>
<dbReference type="AlphaFoldDB" id="A0A419QXV5"/>
<organism evidence="1 2">
    <name type="scientific">Tsuneonella suprasediminis</name>
    <dbReference type="NCBI Taxonomy" id="2306996"/>
    <lineage>
        <taxon>Bacteria</taxon>
        <taxon>Pseudomonadati</taxon>
        <taxon>Pseudomonadota</taxon>
        <taxon>Alphaproteobacteria</taxon>
        <taxon>Sphingomonadales</taxon>
        <taxon>Erythrobacteraceae</taxon>
        <taxon>Tsuneonella</taxon>
    </lineage>
</organism>
<comment type="caution">
    <text evidence="1">The sequence shown here is derived from an EMBL/GenBank/DDBJ whole genome shotgun (WGS) entry which is preliminary data.</text>
</comment>
<reference evidence="1 2" key="1">
    <citation type="submission" date="2018-09" db="EMBL/GenBank/DDBJ databases">
        <title>Altererythrobacter sp.Ery1 and Ery12, the genome sequencing of novel strains in genus Alterythrobacter.</title>
        <authorList>
            <person name="Cheng H."/>
            <person name="Wu Y.-H."/>
            <person name="Fang C."/>
            <person name="Xu X.-W."/>
        </authorList>
    </citation>
    <scope>NUCLEOTIDE SEQUENCE [LARGE SCALE GENOMIC DNA]</scope>
    <source>
        <strain evidence="1 2">Ery12</strain>
    </source>
</reference>
<evidence type="ECO:0000313" key="2">
    <source>
        <dbReference type="Proteomes" id="UP000284322"/>
    </source>
</evidence>
<evidence type="ECO:0000313" key="1">
    <source>
        <dbReference type="EMBL" id="RJX65475.1"/>
    </source>
</evidence>
<dbReference type="Proteomes" id="UP000284322">
    <property type="component" value="Unassembled WGS sequence"/>
</dbReference>
<name>A0A419QXV5_9SPHN</name>
<accession>A0A419QXV5</accession>
<sequence>MGPFEVSKELVAGLDDVQLRAVLERLLVAEANLRGISHFAIAVGGNQTAADGDVDASIRWNDLPEPADWLPRRLIFFQCKTEAMGPAKIRDEMWPAAKPRPIFSELATEAGAYVIFSTEDPTKSAMDNRLKAM</sequence>
<dbReference type="RefSeq" id="WP_120112059.1">
    <property type="nucleotide sequence ID" value="NZ_RAHJ01000022.1"/>
</dbReference>
<gene>
    <name evidence="1" type="ORF">D6858_14210</name>
</gene>